<dbReference type="AlphaFoldDB" id="I1YI94"/>
<evidence type="ECO:0000313" key="1">
    <source>
        <dbReference type="EMBL" id="AFJ02637.1"/>
    </source>
</evidence>
<dbReference type="KEGG" id="mec:Q7C_1488"/>
<dbReference type="HOGENOM" id="CLU_2974254_0_0_6"/>
<proteinExistence type="predicted"/>
<dbReference type="Proteomes" id="UP000009145">
    <property type="component" value="Chromosome"/>
</dbReference>
<reference evidence="1 2" key="1">
    <citation type="journal article" date="2012" name="J. Bacteriol.">
        <title>Complete genome sequences of Methylophaga sp. strain JAM1 and Methylophaga sp. strain JAM7.</title>
        <authorList>
            <person name="Villeneuve C."/>
            <person name="Martineau C."/>
            <person name="Mauffrey F."/>
            <person name="Villemur R."/>
        </authorList>
    </citation>
    <scope>NUCLEOTIDE SEQUENCE [LARGE SCALE GENOMIC DNA]</scope>
    <source>
        <strain evidence="1 2">JAM7</strain>
    </source>
</reference>
<gene>
    <name evidence="1" type="ordered locus">Q7C_1488</name>
</gene>
<dbReference type="EMBL" id="CP003380">
    <property type="protein sequence ID" value="AFJ02637.1"/>
    <property type="molecule type" value="Genomic_DNA"/>
</dbReference>
<accession>I1YI94</accession>
<protein>
    <submittedName>
        <fullName evidence="1">Uncharacterized protein</fullName>
    </submittedName>
</protein>
<sequence precursor="true">MKGICTLKLTVFAAAFFKLFLTTARAGIISANFGVIACDGALWGAATRVITARLSFRG</sequence>
<organism evidence="1 2">
    <name type="scientific">Methylophaga frappieri (strain ATCC BAA-2434 / DSM 25690 / JAM7)</name>
    <dbReference type="NCBI Taxonomy" id="754477"/>
    <lineage>
        <taxon>Bacteria</taxon>
        <taxon>Pseudomonadati</taxon>
        <taxon>Pseudomonadota</taxon>
        <taxon>Gammaproteobacteria</taxon>
        <taxon>Thiotrichales</taxon>
        <taxon>Piscirickettsiaceae</taxon>
        <taxon>Methylophaga</taxon>
    </lineage>
</organism>
<name>I1YI94_METFJ</name>
<dbReference type="PATRIC" id="fig|754477.3.peg.1468"/>
<evidence type="ECO:0000313" key="2">
    <source>
        <dbReference type="Proteomes" id="UP000009145"/>
    </source>
</evidence>
<keyword evidence="2" id="KW-1185">Reference proteome</keyword>